<gene>
    <name evidence="1" type="ORF">RIF29_30202</name>
</gene>
<sequence>MFAITVEFTFTSDLICFLLCHSNFLYWSHIVVMIDQISVLIQKISVLIQTFLTYVFTIMKCEVNNPIELIELSSNEASFRTERLFVNIILVQILKHEWPAKLHT</sequence>
<protein>
    <submittedName>
        <fullName evidence="1">Uncharacterized protein</fullName>
    </submittedName>
</protein>
<comment type="caution">
    <text evidence="1">The sequence shown here is derived from an EMBL/GenBank/DDBJ whole genome shotgun (WGS) entry which is preliminary data.</text>
</comment>
<dbReference type="AlphaFoldDB" id="A0AAN9EGP8"/>
<dbReference type="Proteomes" id="UP001372338">
    <property type="component" value="Unassembled WGS sequence"/>
</dbReference>
<proteinExistence type="predicted"/>
<evidence type="ECO:0000313" key="1">
    <source>
        <dbReference type="EMBL" id="KAK7256744.1"/>
    </source>
</evidence>
<organism evidence="1 2">
    <name type="scientific">Crotalaria pallida</name>
    <name type="common">Smooth rattlebox</name>
    <name type="synonym">Crotalaria striata</name>
    <dbReference type="NCBI Taxonomy" id="3830"/>
    <lineage>
        <taxon>Eukaryota</taxon>
        <taxon>Viridiplantae</taxon>
        <taxon>Streptophyta</taxon>
        <taxon>Embryophyta</taxon>
        <taxon>Tracheophyta</taxon>
        <taxon>Spermatophyta</taxon>
        <taxon>Magnoliopsida</taxon>
        <taxon>eudicotyledons</taxon>
        <taxon>Gunneridae</taxon>
        <taxon>Pentapetalae</taxon>
        <taxon>rosids</taxon>
        <taxon>fabids</taxon>
        <taxon>Fabales</taxon>
        <taxon>Fabaceae</taxon>
        <taxon>Papilionoideae</taxon>
        <taxon>50 kb inversion clade</taxon>
        <taxon>genistoids sensu lato</taxon>
        <taxon>core genistoids</taxon>
        <taxon>Crotalarieae</taxon>
        <taxon>Crotalaria</taxon>
    </lineage>
</organism>
<accession>A0AAN9EGP8</accession>
<name>A0AAN9EGP8_CROPI</name>
<evidence type="ECO:0000313" key="2">
    <source>
        <dbReference type="Proteomes" id="UP001372338"/>
    </source>
</evidence>
<keyword evidence="2" id="KW-1185">Reference proteome</keyword>
<dbReference type="EMBL" id="JAYWIO010000006">
    <property type="protein sequence ID" value="KAK7256744.1"/>
    <property type="molecule type" value="Genomic_DNA"/>
</dbReference>
<reference evidence="1 2" key="1">
    <citation type="submission" date="2024-01" db="EMBL/GenBank/DDBJ databases">
        <title>The genomes of 5 underutilized Papilionoideae crops provide insights into root nodulation and disease resistanc.</title>
        <authorList>
            <person name="Yuan L."/>
        </authorList>
    </citation>
    <scope>NUCLEOTIDE SEQUENCE [LARGE SCALE GENOMIC DNA]</scope>
    <source>
        <strain evidence="1">ZHUSHIDOU_FW_LH</strain>
        <tissue evidence="1">Leaf</tissue>
    </source>
</reference>